<comment type="caution">
    <text evidence="10">Lacks conserved residue(s) required for the propagation of feature annotation.</text>
</comment>
<dbReference type="InterPro" id="IPR026019">
    <property type="entry name" value="Ribul_P_3_epim"/>
</dbReference>
<dbReference type="Proteomes" id="UP000051096">
    <property type="component" value="Unassembled WGS sequence"/>
</dbReference>
<comment type="pathway">
    <text evidence="10">Carbohydrate degradation.</text>
</comment>
<keyword evidence="10 11" id="KW-0119">Carbohydrate metabolism</keyword>
<evidence type="ECO:0000313" key="16">
    <source>
        <dbReference type="Proteomes" id="UP000051096"/>
    </source>
</evidence>
<dbReference type="PROSITE" id="PS01086">
    <property type="entry name" value="RIBUL_P_3_EPIMER_2"/>
    <property type="match status" value="1"/>
</dbReference>
<dbReference type="EMBL" id="LJUO01000025">
    <property type="protein sequence ID" value="KPK72682.1"/>
    <property type="molecule type" value="Genomic_DNA"/>
</dbReference>
<reference evidence="15 16" key="1">
    <citation type="journal article" date="2015" name="Microbiome">
        <title>Genomic resolution of linkages in carbon, nitrogen, and sulfur cycling among widespread estuary sediment bacteria.</title>
        <authorList>
            <person name="Baker B.J."/>
            <person name="Lazar C.S."/>
            <person name="Teske A.P."/>
            <person name="Dick G.J."/>
        </authorList>
    </citation>
    <scope>NUCLEOTIDE SEQUENCE [LARGE SCALE GENOMIC DNA]</scope>
    <source>
        <strain evidence="15">SM23_60</strain>
    </source>
</reference>
<dbReference type="GO" id="GO:0004750">
    <property type="term" value="F:D-ribulose-phosphate 3-epimerase activity"/>
    <property type="evidence" value="ECO:0007669"/>
    <property type="project" value="UniProtKB-UniRule"/>
</dbReference>
<name>A0A0S8GM32_UNCW3</name>
<evidence type="ECO:0000256" key="8">
    <source>
        <dbReference type="ARBA" id="ARBA00022723"/>
    </source>
</evidence>
<dbReference type="GO" id="GO:0006098">
    <property type="term" value="P:pentose-phosphate shunt"/>
    <property type="evidence" value="ECO:0007669"/>
    <property type="project" value="UniProtKB-UniRule"/>
</dbReference>
<evidence type="ECO:0000256" key="14">
    <source>
        <dbReference type="PIRSR" id="PIRSR001461-3"/>
    </source>
</evidence>
<feature type="binding site" evidence="10">
    <location>
        <begin position="173"/>
        <end position="175"/>
    </location>
    <ligand>
        <name>substrate</name>
    </ligand>
</feature>
<feature type="binding site" evidence="10 13">
    <location>
        <position position="31"/>
    </location>
    <ligand>
        <name>a divalent metal cation</name>
        <dbReference type="ChEBI" id="CHEBI:60240"/>
    </ligand>
</feature>
<feature type="binding site" evidence="14">
    <location>
        <position position="175"/>
    </location>
    <ligand>
        <name>substrate</name>
    </ligand>
</feature>
<dbReference type="EC" id="5.1.3.1" evidence="7 10"/>
<dbReference type="NCBIfam" id="TIGR01163">
    <property type="entry name" value="rpe"/>
    <property type="match status" value="1"/>
</dbReference>
<dbReference type="CDD" id="cd00429">
    <property type="entry name" value="RPE"/>
    <property type="match status" value="1"/>
</dbReference>
<evidence type="ECO:0000256" key="10">
    <source>
        <dbReference type="HAMAP-Rule" id="MF_02227"/>
    </source>
</evidence>
<evidence type="ECO:0000313" key="15">
    <source>
        <dbReference type="EMBL" id="KPK72682.1"/>
    </source>
</evidence>
<dbReference type="PATRIC" id="fig|1703780.3.peg.1693"/>
<evidence type="ECO:0000256" key="12">
    <source>
        <dbReference type="PIRSR" id="PIRSR001461-1"/>
    </source>
</evidence>
<feature type="binding site" evidence="10 13">
    <location>
        <position position="33"/>
    </location>
    <ligand>
        <name>a divalent metal cation</name>
        <dbReference type="ChEBI" id="CHEBI:60240"/>
    </ligand>
</feature>
<dbReference type="InterPro" id="IPR000056">
    <property type="entry name" value="Ribul_P_3_epim-like"/>
</dbReference>
<evidence type="ECO:0000256" key="4">
    <source>
        <dbReference type="ARBA" id="ARBA00001947"/>
    </source>
</evidence>
<evidence type="ECO:0000256" key="13">
    <source>
        <dbReference type="PIRSR" id="PIRSR001461-2"/>
    </source>
</evidence>
<keyword evidence="13" id="KW-0170">Cobalt</keyword>
<dbReference type="Pfam" id="PF00834">
    <property type="entry name" value="Ribul_P_3_epim"/>
    <property type="match status" value="1"/>
</dbReference>
<dbReference type="FunFam" id="3.20.20.70:FF:000004">
    <property type="entry name" value="Ribulose-phosphate 3-epimerase"/>
    <property type="match status" value="1"/>
</dbReference>
<keyword evidence="13" id="KW-0862">Zinc</keyword>
<evidence type="ECO:0000256" key="9">
    <source>
        <dbReference type="ARBA" id="ARBA00023235"/>
    </source>
</evidence>
<protein>
    <recommendedName>
        <fullName evidence="7 10">Ribulose-phosphate 3-epimerase</fullName>
        <ecNumber evidence="7 10">5.1.3.1</ecNumber>
    </recommendedName>
</protein>
<comment type="cofactor">
    <cofactor evidence="5">
        <name>Fe(2+)</name>
        <dbReference type="ChEBI" id="CHEBI:29033"/>
    </cofactor>
</comment>
<evidence type="ECO:0000256" key="7">
    <source>
        <dbReference type="ARBA" id="ARBA00013188"/>
    </source>
</evidence>
<feature type="binding site" evidence="10 14">
    <location>
        <position position="6"/>
    </location>
    <ligand>
        <name>substrate</name>
    </ligand>
</feature>
<comment type="cofactor">
    <cofactor evidence="10 13">
        <name>a divalent metal cation</name>
        <dbReference type="ChEBI" id="CHEBI:60240"/>
    </cofactor>
    <text evidence="10 13">Binds 1 divalent metal cation per subunit.</text>
</comment>
<comment type="cofactor">
    <cofactor evidence="3">
        <name>Co(2+)</name>
        <dbReference type="ChEBI" id="CHEBI:48828"/>
    </cofactor>
</comment>
<feature type="binding site" evidence="10 13">
    <location>
        <position position="64"/>
    </location>
    <ligand>
        <name>a divalent metal cation</name>
        <dbReference type="ChEBI" id="CHEBI:60240"/>
    </ligand>
</feature>
<keyword evidence="9 10" id="KW-0413">Isomerase</keyword>
<evidence type="ECO:0000256" key="11">
    <source>
        <dbReference type="PIRNR" id="PIRNR001461"/>
    </source>
</evidence>
<dbReference type="GO" id="GO:0019323">
    <property type="term" value="P:pentose catabolic process"/>
    <property type="evidence" value="ECO:0007669"/>
    <property type="project" value="UniProtKB-UniRule"/>
</dbReference>
<dbReference type="PIRSF" id="PIRSF001461">
    <property type="entry name" value="RPE"/>
    <property type="match status" value="1"/>
</dbReference>
<dbReference type="SUPFAM" id="SSF51366">
    <property type="entry name" value="Ribulose-phoshate binding barrel"/>
    <property type="match status" value="1"/>
</dbReference>
<sequence>MKVAPSILAADFCNLAEEIRRVGVAGADLLHLDVMDGVFVPNLTFGPPIVEAINRMTDMELDAHLMIVRPERYVPQFLDAGADWLSFHAEATEKVDECIAVIKGRNKNAGLALSPPTPFKYIQQYMDKLDYILVMTVNPGFYGQQFIETVLKKVVEIKTWITQHGLTCLIEVDGGINSSTVGKLCDVGVDIIVAGAGIFKHNDYKEAIEELRCSKA</sequence>
<evidence type="ECO:0000256" key="5">
    <source>
        <dbReference type="ARBA" id="ARBA00001954"/>
    </source>
</evidence>
<dbReference type="HAMAP" id="MF_02227">
    <property type="entry name" value="RPE"/>
    <property type="match status" value="1"/>
</dbReference>
<feature type="active site" description="Proton donor" evidence="10 12">
    <location>
        <position position="173"/>
    </location>
</feature>
<feature type="binding site" evidence="10 14">
    <location>
        <position position="64"/>
    </location>
    <ligand>
        <name>substrate</name>
    </ligand>
</feature>
<organism evidence="15 16">
    <name type="scientific">candidate division WOR_3 bacterium SM23_60</name>
    <dbReference type="NCBI Taxonomy" id="1703780"/>
    <lineage>
        <taxon>Bacteria</taxon>
        <taxon>Bacteria division WOR-3</taxon>
    </lineage>
</organism>
<dbReference type="PANTHER" id="PTHR11749">
    <property type="entry name" value="RIBULOSE-5-PHOSPHATE-3-EPIMERASE"/>
    <property type="match status" value="1"/>
</dbReference>
<dbReference type="InterPro" id="IPR013785">
    <property type="entry name" value="Aldolase_TIM"/>
</dbReference>
<comment type="cofactor">
    <cofactor evidence="2">
        <name>Mn(2+)</name>
        <dbReference type="ChEBI" id="CHEBI:29035"/>
    </cofactor>
</comment>
<evidence type="ECO:0000256" key="2">
    <source>
        <dbReference type="ARBA" id="ARBA00001936"/>
    </source>
</evidence>
<accession>A0A0S8GM32</accession>
<dbReference type="AlphaFoldDB" id="A0A0S8GM32"/>
<keyword evidence="13" id="KW-0464">Manganese</keyword>
<comment type="cofactor">
    <cofactor evidence="4">
        <name>Zn(2+)</name>
        <dbReference type="ChEBI" id="CHEBI:29105"/>
    </cofactor>
</comment>
<dbReference type="PROSITE" id="PS01085">
    <property type="entry name" value="RIBUL_P_3_EPIMER_1"/>
    <property type="match status" value="1"/>
</dbReference>
<evidence type="ECO:0000256" key="1">
    <source>
        <dbReference type="ARBA" id="ARBA00001782"/>
    </source>
</evidence>
<keyword evidence="8 10" id="KW-0479">Metal-binding</keyword>
<gene>
    <name evidence="10" type="primary">rpe</name>
    <name evidence="15" type="ORF">AMJ87_04035</name>
</gene>
<dbReference type="NCBIfam" id="NF004076">
    <property type="entry name" value="PRK05581.1-4"/>
    <property type="match status" value="1"/>
</dbReference>
<feature type="active site" description="Proton acceptor" evidence="10 12">
    <location>
        <position position="33"/>
    </location>
</feature>
<proteinExistence type="inferred from homology"/>
<feature type="binding site" evidence="10 14">
    <location>
        <begin position="140"/>
        <end position="143"/>
    </location>
    <ligand>
        <name>substrate</name>
    </ligand>
</feature>
<dbReference type="GO" id="GO:0005737">
    <property type="term" value="C:cytoplasm"/>
    <property type="evidence" value="ECO:0007669"/>
    <property type="project" value="UniProtKB-ARBA"/>
</dbReference>
<dbReference type="Gene3D" id="3.20.20.70">
    <property type="entry name" value="Aldolase class I"/>
    <property type="match status" value="1"/>
</dbReference>
<evidence type="ECO:0000256" key="6">
    <source>
        <dbReference type="ARBA" id="ARBA00009541"/>
    </source>
</evidence>
<comment type="catalytic activity">
    <reaction evidence="1 10 11">
        <text>D-ribulose 5-phosphate = D-xylulose 5-phosphate</text>
        <dbReference type="Rhea" id="RHEA:13677"/>
        <dbReference type="ChEBI" id="CHEBI:57737"/>
        <dbReference type="ChEBI" id="CHEBI:58121"/>
        <dbReference type="EC" id="5.1.3.1"/>
    </reaction>
</comment>
<dbReference type="InterPro" id="IPR011060">
    <property type="entry name" value="RibuloseP-bd_barrel"/>
</dbReference>
<evidence type="ECO:0000256" key="3">
    <source>
        <dbReference type="ARBA" id="ARBA00001941"/>
    </source>
</evidence>
<feature type="binding site" evidence="10 13">
    <location>
        <position position="173"/>
    </location>
    <ligand>
        <name>a divalent metal cation</name>
        <dbReference type="ChEBI" id="CHEBI:60240"/>
    </ligand>
</feature>
<comment type="caution">
    <text evidence="15">The sequence shown here is derived from an EMBL/GenBank/DDBJ whole genome shotgun (WGS) entry which is preliminary data.</text>
</comment>
<comment type="similarity">
    <text evidence="6 10 11">Belongs to the ribulose-phosphate 3-epimerase family.</text>
</comment>
<dbReference type="GO" id="GO:0046872">
    <property type="term" value="F:metal ion binding"/>
    <property type="evidence" value="ECO:0007669"/>
    <property type="project" value="UniProtKB-UniRule"/>
</dbReference>
<comment type="function">
    <text evidence="10">Catalyzes the reversible epimerization of D-ribulose 5-phosphate to D-xylulose 5-phosphate.</text>
</comment>